<sequence length="102" mass="11931">MLYNIFCYFNYMAKDKRYNAIKELIERGGISDFNKIFDIMPPSTMARHLGINYNNFTKRQADCGRFTVKEIMKMAELIGVDDVVVAKLVIEASRRQKNKKLK</sequence>
<keyword evidence="2" id="KW-1185">Reference proteome</keyword>
<name>A0A562TBJ1_CHIJA</name>
<proteinExistence type="predicted"/>
<dbReference type="EMBL" id="VLLG01000002">
    <property type="protein sequence ID" value="TWI90902.1"/>
    <property type="molecule type" value="Genomic_DNA"/>
</dbReference>
<dbReference type="AlphaFoldDB" id="A0A562TBJ1"/>
<evidence type="ECO:0000313" key="2">
    <source>
        <dbReference type="Proteomes" id="UP000316778"/>
    </source>
</evidence>
<evidence type="ECO:0000313" key="1">
    <source>
        <dbReference type="EMBL" id="TWI90902.1"/>
    </source>
</evidence>
<accession>A0A562TBJ1</accession>
<dbReference type="Proteomes" id="UP000316778">
    <property type="component" value="Unassembled WGS sequence"/>
</dbReference>
<reference evidence="1 2" key="1">
    <citation type="journal article" date="2013" name="Stand. Genomic Sci.">
        <title>Genomic Encyclopedia of Type Strains, Phase I: The one thousand microbial genomes (KMG-I) project.</title>
        <authorList>
            <person name="Kyrpides N.C."/>
            <person name="Woyke T."/>
            <person name="Eisen J.A."/>
            <person name="Garrity G."/>
            <person name="Lilburn T.G."/>
            <person name="Beck B.J."/>
            <person name="Whitman W.B."/>
            <person name="Hugenholtz P."/>
            <person name="Klenk H.P."/>
        </authorList>
    </citation>
    <scope>NUCLEOTIDE SEQUENCE [LARGE SCALE GENOMIC DNA]</scope>
    <source>
        <strain evidence="1 2">DSM 13484</strain>
    </source>
</reference>
<comment type="caution">
    <text evidence="1">The sequence shown here is derived from an EMBL/GenBank/DDBJ whole genome shotgun (WGS) entry which is preliminary data.</text>
</comment>
<protein>
    <submittedName>
        <fullName evidence="1">Uncharacterized protein</fullName>
    </submittedName>
</protein>
<gene>
    <name evidence="1" type="ORF">LX66_0263</name>
</gene>
<organism evidence="1 2">
    <name type="scientific">Chitinophaga japonensis</name>
    <name type="common">Flexibacter japonensis</name>
    <dbReference type="NCBI Taxonomy" id="104662"/>
    <lineage>
        <taxon>Bacteria</taxon>
        <taxon>Pseudomonadati</taxon>
        <taxon>Bacteroidota</taxon>
        <taxon>Chitinophagia</taxon>
        <taxon>Chitinophagales</taxon>
        <taxon>Chitinophagaceae</taxon>
        <taxon>Chitinophaga</taxon>
    </lineage>
</organism>